<protein>
    <submittedName>
        <fullName evidence="3">Phage abortive infection protein</fullName>
    </submittedName>
</protein>
<evidence type="ECO:0000313" key="4">
    <source>
        <dbReference type="Proteomes" id="UP000678228"/>
    </source>
</evidence>
<keyword evidence="1" id="KW-0175">Coiled coil</keyword>
<feature type="coiled-coil region" evidence="1">
    <location>
        <begin position="77"/>
        <end position="111"/>
    </location>
</feature>
<feature type="transmembrane region" description="Helical" evidence="2">
    <location>
        <begin position="60"/>
        <end position="81"/>
    </location>
</feature>
<dbReference type="InterPro" id="IPR031709">
    <property type="entry name" value="PutAbiC"/>
</dbReference>
<dbReference type="AlphaFoldDB" id="A0A940WXV1"/>
<dbReference type="Pfam" id="PF16872">
    <property type="entry name" value="putAbiC"/>
    <property type="match status" value="1"/>
</dbReference>
<keyword evidence="4" id="KW-1185">Reference proteome</keyword>
<dbReference type="RefSeq" id="WP_210595968.1">
    <property type="nucleotide sequence ID" value="NZ_JAGKSQ010000002.1"/>
</dbReference>
<accession>A0A940WXV1</accession>
<proteinExistence type="predicted"/>
<feature type="transmembrane region" description="Helical" evidence="2">
    <location>
        <begin position="20"/>
        <end position="40"/>
    </location>
</feature>
<reference evidence="3" key="1">
    <citation type="submission" date="2021-03" db="EMBL/GenBank/DDBJ databases">
        <title>Bacillus suaedae sp. nov., isolated from Suaeda aralocaspica.</title>
        <authorList>
            <person name="Lei R.F.R."/>
        </authorList>
    </citation>
    <scope>NUCLEOTIDE SEQUENCE</scope>
    <source>
        <strain evidence="3">YZJH907-2</strain>
    </source>
</reference>
<keyword evidence="2" id="KW-0812">Transmembrane</keyword>
<keyword evidence="2" id="KW-1133">Transmembrane helix</keyword>
<name>A0A940WXV1_9BACI</name>
<evidence type="ECO:0000256" key="1">
    <source>
        <dbReference type="SAM" id="Coils"/>
    </source>
</evidence>
<gene>
    <name evidence="3" type="ORF">J7W16_04165</name>
</gene>
<comment type="caution">
    <text evidence="3">The sequence shown here is derived from an EMBL/GenBank/DDBJ whole genome shotgun (WGS) entry which is preliminary data.</text>
</comment>
<evidence type="ECO:0000256" key="2">
    <source>
        <dbReference type="SAM" id="Phobius"/>
    </source>
</evidence>
<sequence length="402" mass="48013">MNKKNNKSNRWYKKKENWVIGIGVLIAIFGIAVPFLLLHFKKWDLSKSTFDSLAPIGDFLGGSTVGLLSFASTILVIAAIIMQKEELRLQREELEKTRQEHHLTNDTMKRQQFETTFFNMINLHQSILREIKIDNDSGRVAIRNLHPVLKELYLDKVYKDFKDEIINIIINNQDKEEFNTVLKEIYFDLELNYFLEVARNNIPPMFDEDMNFDDSEYDKYVSKVLMGENRTWESEKERLNTSFVNTYKDNRSKSLELLQGFNFIKNRLPDAHIYNFRLNFNHEPLLRLKKQAYQALYSDYEPEIGHYYRNLYRLVKLIQSQVFDSESEEVNERERGVYRGILRAQLSSYELLMLYYNVNYSNKGEKFKELLKETNFFDDHLVEEDFIWANDKDELDYFEKSK</sequence>
<organism evidence="3 4">
    <name type="scientific">Halalkalibacter suaedae</name>
    <dbReference type="NCBI Taxonomy" id="2822140"/>
    <lineage>
        <taxon>Bacteria</taxon>
        <taxon>Bacillati</taxon>
        <taxon>Bacillota</taxon>
        <taxon>Bacilli</taxon>
        <taxon>Bacillales</taxon>
        <taxon>Bacillaceae</taxon>
        <taxon>Halalkalibacter</taxon>
    </lineage>
</organism>
<evidence type="ECO:0000313" key="3">
    <source>
        <dbReference type="EMBL" id="MBP3950316.1"/>
    </source>
</evidence>
<keyword evidence="2" id="KW-0472">Membrane</keyword>
<dbReference type="EMBL" id="JAGKSQ010000002">
    <property type="protein sequence ID" value="MBP3950316.1"/>
    <property type="molecule type" value="Genomic_DNA"/>
</dbReference>
<dbReference type="Proteomes" id="UP000678228">
    <property type="component" value="Unassembled WGS sequence"/>
</dbReference>